<evidence type="ECO:0000313" key="2">
    <source>
        <dbReference type="EMBL" id="KAF4311550.1"/>
    </source>
</evidence>
<reference evidence="2" key="1">
    <citation type="submission" date="2020-04" db="EMBL/GenBank/DDBJ databases">
        <title>Genome Assembly and Annotation of Botryosphaeria dothidea sdau 11-99, a Latent Pathogen of Apple Fruit Ring Rot in China.</title>
        <authorList>
            <person name="Yu C."/>
            <person name="Diao Y."/>
            <person name="Lu Q."/>
            <person name="Zhao J."/>
            <person name="Cui S."/>
            <person name="Peng C."/>
            <person name="He B."/>
            <person name="Liu H."/>
        </authorList>
    </citation>
    <scope>NUCLEOTIDE SEQUENCE [LARGE SCALE GENOMIC DNA]</scope>
    <source>
        <strain evidence="2">Sdau11-99</strain>
    </source>
</reference>
<sequence length="186" mass="20632">MQVLVDFDPQIPKNRITRLHYGSPLENALWLDRRLDTLRMTEFMLQHGADASFDLSDGGPMAHAILSPWPELVRLLEIYDAKPMPLEYELRLLPRAAHKGNLEAVIRLVEKGADIEDPCGKAPCEGSPLYNAVSCRHAAVVEYMLRAGADPIGPGWRGRSLLEIAQRAGPVLKGIVDLLLEYGARA</sequence>
<protein>
    <recommendedName>
        <fullName evidence="4">Ankyrin repeat protein</fullName>
    </recommendedName>
</protein>
<evidence type="ECO:0000313" key="3">
    <source>
        <dbReference type="Proteomes" id="UP000572817"/>
    </source>
</evidence>
<dbReference type="SUPFAM" id="SSF48403">
    <property type="entry name" value="Ankyrin repeat"/>
    <property type="match status" value="1"/>
</dbReference>
<dbReference type="InterPro" id="IPR036770">
    <property type="entry name" value="Ankyrin_rpt-contain_sf"/>
</dbReference>
<keyword evidence="3" id="KW-1185">Reference proteome</keyword>
<dbReference type="PROSITE" id="PS50297">
    <property type="entry name" value="ANK_REP_REGION"/>
    <property type="match status" value="1"/>
</dbReference>
<keyword evidence="1" id="KW-0040">ANK repeat</keyword>
<gene>
    <name evidence="2" type="ORF">GTA08_BOTSDO12864</name>
</gene>
<dbReference type="AlphaFoldDB" id="A0A8H4J1W7"/>
<dbReference type="Proteomes" id="UP000572817">
    <property type="component" value="Unassembled WGS sequence"/>
</dbReference>
<accession>A0A8H4J1W7</accession>
<evidence type="ECO:0008006" key="4">
    <source>
        <dbReference type="Google" id="ProtNLM"/>
    </source>
</evidence>
<proteinExistence type="predicted"/>
<dbReference type="EMBL" id="WWBZ02000009">
    <property type="protein sequence ID" value="KAF4311550.1"/>
    <property type="molecule type" value="Genomic_DNA"/>
</dbReference>
<evidence type="ECO:0000256" key="1">
    <source>
        <dbReference type="PROSITE-ProRule" id="PRU00023"/>
    </source>
</evidence>
<dbReference type="InterPro" id="IPR002110">
    <property type="entry name" value="Ankyrin_rpt"/>
</dbReference>
<dbReference type="Pfam" id="PF12796">
    <property type="entry name" value="Ank_2"/>
    <property type="match status" value="1"/>
</dbReference>
<dbReference type="OrthoDB" id="194358at2759"/>
<comment type="caution">
    <text evidence="2">The sequence shown here is derived from an EMBL/GenBank/DDBJ whole genome shotgun (WGS) entry which is preliminary data.</text>
</comment>
<dbReference type="PANTHER" id="PTHR46224">
    <property type="entry name" value="ANKYRIN REPEAT FAMILY PROTEIN"/>
    <property type="match status" value="1"/>
</dbReference>
<dbReference type="PROSITE" id="PS50088">
    <property type="entry name" value="ANK_REPEAT"/>
    <property type="match status" value="1"/>
</dbReference>
<feature type="repeat" description="ANK" evidence="1">
    <location>
        <begin position="157"/>
        <end position="186"/>
    </location>
</feature>
<dbReference type="PANTHER" id="PTHR46224:SF64">
    <property type="entry name" value="IQ MOTIF AND ANKYRIN REPEAT DOMAIN-CONTAINING PROTEIN 1"/>
    <property type="match status" value="1"/>
</dbReference>
<dbReference type="Gene3D" id="1.25.40.20">
    <property type="entry name" value="Ankyrin repeat-containing domain"/>
    <property type="match status" value="1"/>
</dbReference>
<dbReference type="InterPro" id="IPR051616">
    <property type="entry name" value="Cul2-RING_E3_ligase_SR"/>
</dbReference>
<name>A0A8H4J1W7_9PEZI</name>
<organism evidence="2 3">
    <name type="scientific">Botryosphaeria dothidea</name>
    <dbReference type="NCBI Taxonomy" id="55169"/>
    <lineage>
        <taxon>Eukaryota</taxon>
        <taxon>Fungi</taxon>
        <taxon>Dikarya</taxon>
        <taxon>Ascomycota</taxon>
        <taxon>Pezizomycotina</taxon>
        <taxon>Dothideomycetes</taxon>
        <taxon>Dothideomycetes incertae sedis</taxon>
        <taxon>Botryosphaeriales</taxon>
        <taxon>Botryosphaeriaceae</taxon>
        <taxon>Botryosphaeria</taxon>
    </lineage>
</organism>